<dbReference type="AlphaFoldDB" id="A0A8K0GXW7"/>
<accession>A0A8K0GXW7</accession>
<feature type="repeat" description="RCC1" evidence="2">
    <location>
        <begin position="35"/>
        <end position="88"/>
    </location>
</feature>
<feature type="repeat" description="RCC1" evidence="2">
    <location>
        <begin position="306"/>
        <end position="358"/>
    </location>
</feature>
<reference evidence="4" key="1">
    <citation type="submission" date="2020-03" db="EMBL/GenBank/DDBJ databases">
        <title>A high-quality chromosome-level genome assembly of a woody plant with both climbing and erect habits, Rhamnella rubrinervis.</title>
        <authorList>
            <person name="Lu Z."/>
            <person name="Yang Y."/>
            <person name="Zhu X."/>
            <person name="Sun Y."/>
        </authorList>
    </citation>
    <scope>NUCLEOTIDE SEQUENCE</scope>
    <source>
        <strain evidence="4">BYM</strain>
        <tissue evidence="4">Leaf</tissue>
    </source>
</reference>
<feature type="repeat" description="RCC1" evidence="2">
    <location>
        <begin position="256"/>
        <end position="305"/>
    </location>
</feature>
<organism evidence="4 5">
    <name type="scientific">Rhamnella rubrinervis</name>
    <dbReference type="NCBI Taxonomy" id="2594499"/>
    <lineage>
        <taxon>Eukaryota</taxon>
        <taxon>Viridiplantae</taxon>
        <taxon>Streptophyta</taxon>
        <taxon>Embryophyta</taxon>
        <taxon>Tracheophyta</taxon>
        <taxon>Spermatophyta</taxon>
        <taxon>Magnoliopsida</taxon>
        <taxon>eudicotyledons</taxon>
        <taxon>Gunneridae</taxon>
        <taxon>Pentapetalae</taxon>
        <taxon>rosids</taxon>
        <taxon>fabids</taxon>
        <taxon>Rosales</taxon>
        <taxon>Rhamnaceae</taxon>
        <taxon>rhamnoid group</taxon>
        <taxon>Rhamneae</taxon>
        <taxon>Rhamnella</taxon>
    </lineage>
</organism>
<evidence type="ECO:0000256" key="2">
    <source>
        <dbReference type="PROSITE-ProRule" id="PRU00235"/>
    </source>
</evidence>
<dbReference type="EMBL" id="VOIH02000008">
    <property type="protein sequence ID" value="KAF3439300.1"/>
    <property type="molecule type" value="Genomic_DNA"/>
</dbReference>
<feature type="repeat" description="RCC1" evidence="2">
    <location>
        <begin position="141"/>
        <end position="194"/>
    </location>
</feature>
<proteinExistence type="predicted"/>
<dbReference type="PANTHER" id="PTHR22870:SF395">
    <property type="entry name" value="UVB-RESISTANCE PROTEIN UVR8-RELATED"/>
    <property type="match status" value="1"/>
</dbReference>
<sequence length="460" mass="49431">MWRRIGGFPFSKSTVRLGLGVVTRLVWSKSETEQRFAVVWGNGDYGRLGLRSLNSQWRPAPVLCSSFQDQGLRAIACGGAHTLFLTDTGRVYATGLNDFGQLGISEDTTYTTEPVELTGLQKEIVQMSAGYYHSCAITADGEIYMWGKNADGQLGLGKRAPKVVHIPTKVESLVGITIKMAALGSEHSVAVTDGGEALSWGEGGSGRLGHGHESSIFGFFKSNSEYTPRLIKKLEGIKIKHVAAGLLHSACTDENGSVYIFGERAVPKLGFGGVNNLSTPAMISKLPCSREVACGGYHTCVLSSGGDLYTWGSNENGCLGIGTTDVFHVPERVLGPFLKSPVYQVSCGWKHTAAISEGKIFTWGWGGSHGTFSDDGHSSGGQLGHGSDVDYIKPAMVNFGKNVKALQVSCGFNHTGNRSVGLRAAGGLALREREIKRWRWENNGVEGNVGWLEAFEQSKF</sequence>
<dbReference type="Pfam" id="PF25390">
    <property type="entry name" value="WD40_RLD"/>
    <property type="match status" value="1"/>
</dbReference>
<dbReference type="OrthoDB" id="8068875at2759"/>
<dbReference type="InterPro" id="IPR009091">
    <property type="entry name" value="RCC1/BLIP-II"/>
</dbReference>
<feature type="domain" description="RCC1-like" evidence="3">
    <location>
        <begin position="38"/>
        <end position="415"/>
    </location>
</feature>
<name>A0A8K0GXW7_9ROSA</name>
<dbReference type="InterPro" id="IPR051210">
    <property type="entry name" value="Ub_ligase/GEF_domain"/>
</dbReference>
<keyword evidence="1" id="KW-0677">Repeat</keyword>
<feature type="repeat" description="RCC1" evidence="2">
    <location>
        <begin position="358"/>
        <end position="421"/>
    </location>
</feature>
<dbReference type="PANTHER" id="PTHR22870">
    <property type="entry name" value="REGULATOR OF CHROMOSOME CONDENSATION"/>
    <property type="match status" value="1"/>
</dbReference>
<keyword evidence="5" id="KW-1185">Reference proteome</keyword>
<feature type="repeat" description="RCC1" evidence="2">
    <location>
        <begin position="89"/>
        <end position="140"/>
    </location>
</feature>
<dbReference type="Gene3D" id="2.130.10.30">
    <property type="entry name" value="Regulator of chromosome condensation 1/beta-lactamase-inhibitor protein II"/>
    <property type="match status" value="2"/>
</dbReference>
<evidence type="ECO:0000256" key="1">
    <source>
        <dbReference type="ARBA" id="ARBA00022737"/>
    </source>
</evidence>
<comment type="caution">
    <text evidence="4">The sequence shown here is derived from an EMBL/GenBank/DDBJ whole genome shotgun (WGS) entry which is preliminary data.</text>
</comment>
<evidence type="ECO:0000313" key="4">
    <source>
        <dbReference type="EMBL" id="KAF3439300.1"/>
    </source>
</evidence>
<protein>
    <recommendedName>
        <fullName evidence="3">RCC1-like domain-containing protein</fullName>
    </recommendedName>
</protein>
<dbReference type="PRINTS" id="PR00633">
    <property type="entry name" value="RCCNDNSATION"/>
</dbReference>
<dbReference type="InterPro" id="IPR000408">
    <property type="entry name" value="Reg_chr_condens"/>
</dbReference>
<evidence type="ECO:0000313" key="5">
    <source>
        <dbReference type="Proteomes" id="UP000796880"/>
    </source>
</evidence>
<dbReference type="InterPro" id="IPR058923">
    <property type="entry name" value="RCC1-like_dom"/>
</dbReference>
<dbReference type="PROSITE" id="PS50012">
    <property type="entry name" value="RCC1_3"/>
    <property type="match status" value="7"/>
</dbReference>
<feature type="repeat" description="RCC1" evidence="2">
    <location>
        <begin position="195"/>
        <end position="255"/>
    </location>
</feature>
<dbReference type="SUPFAM" id="SSF50985">
    <property type="entry name" value="RCC1/BLIP-II"/>
    <property type="match status" value="1"/>
</dbReference>
<gene>
    <name evidence="4" type="ORF">FNV43_RR17576</name>
</gene>
<evidence type="ECO:0000259" key="3">
    <source>
        <dbReference type="Pfam" id="PF25390"/>
    </source>
</evidence>
<dbReference type="Proteomes" id="UP000796880">
    <property type="component" value="Unassembled WGS sequence"/>
</dbReference>